<dbReference type="AlphaFoldDB" id="A0A0H4X3R0"/>
<dbReference type="EMBL" id="CP012109">
    <property type="protein sequence ID" value="AKQ70316.1"/>
    <property type="molecule type" value="Genomic_DNA"/>
</dbReference>
<name>A0A0H4X3R0_9BACT</name>
<organism evidence="1 2">
    <name type="scientific">Pseudomyxococcus hansupus</name>
    <dbReference type="NCBI Taxonomy" id="1297742"/>
    <lineage>
        <taxon>Bacteria</taxon>
        <taxon>Pseudomonadati</taxon>
        <taxon>Myxococcota</taxon>
        <taxon>Myxococcia</taxon>
        <taxon>Myxococcales</taxon>
        <taxon>Cystobacterineae</taxon>
        <taxon>Myxococcaceae</taxon>
        <taxon>Pseudomyxococcus</taxon>
    </lineage>
</organism>
<evidence type="ECO:0000313" key="2">
    <source>
        <dbReference type="Proteomes" id="UP000009026"/>
    </source>
</evidence>
<protein>
    <recommendedName>
        <fullName evidence="3">Carboxypeptidase regulatory-like domain-containing protein</fullName>
    </recommendedName>
</protein>
<sequence>MKHGFRWGMGLGAMATVLGSLGMWRAEELAHPELIEILTPELVRLPSLPPLPLPPPAADGRAEQIRVRVLSASSGAPLAGAMVALLRGKADLAQPLEAAFTNAEGVALFTEAQGGLFAVCARGAGHAEECEAEVGVVAGGELSVELRLPPGAVVEGQVRQHDGLPAAGVRLMAMGTAMNGRMTVMPTQAVTDAEGRYRLDGVSPGYVRVTPFAPEGPGNVREVQDEVTVGAVARLDIQLAGFAPVTVHLDIAEGDRDADVRSVSLSGALRRQPDGSWTGASEAGSQRAGAHGYIGWGWAGGGMPVVLTPGVAATFRFPFVYDRTSGVIPRGPPSPRDEDVEANRFELAGRVFLPDGTPVKGGIRVSTEAPMYIGRCGNVPRIHSHHRFEGAEFVIRPMVGEREVYAWLDDGRAGKITVRGRVGERVSADIRLEETGAVVGQLEVDDDYYSNRSEVIVVDGMWYGVWHRSGEDGRFTVAGLSPGKHSLVTPAGTLDFNINARERTNVGLLKKQPPEEVSAASP</sequence>
<dbReference type="GO" id="GO:0030246">
    <property type="term" value="F:carbohydrate binding"/>
    <property type="evidence" value="ECO:0007669"/>
    <property type="project" value="InterPro"/>
</dbReference>
<dbReference type="Proteomes" id="UP000009026">
    <property type="component" value="Chromosome"/>
</dbReference>
<dbReference type="KEGG" id="mym:A176_007228"/>
<evidence type="ECO:0008006" key="3">
    <source>
        <dbReference type="Google" id="ProtNLM"/>
    </source>
</evidence>
<dbReference type="SUPFAM" id="SSF49452">
    <property type="entry name" value="Starch-binding domain-like"/>
    <property type="match status" value="1"/>
</dbReference>
<dbReference type="InterPro" id="IPR013784">
    <property type="entry name" value="Carb-bd-like_fold"/>
</dbReference>
<reference evidence="1 2" key="1">
    <citation type="journal article" date="2016" name="PLoS ONE">
        <title>Complete Genome Sequence and Comparative Genomics of a Novel Myxobacterium Myxococcus hansupus.</title>
        <authorList>
            <person name="Sharma G."/>
            <person name="Narwani T."/>
            <person name="Subramanian S."/>
        </authorList>
    </citation>
    <scope>NUCLEOTIDE SEQUENCE [LARGE SCALE GENOMIC DNA]</scope>
    <source>
        <strain evidence="2">mixupus</strain>
    </source>
</reference>
<accession>A0A0H4X3R0</accession>
<dbReference type="RefSeq" id="WP_002639981.1">
    <property type="nucleotide sequence ID" value="NZ_CP012109.1"/>
</dbReference>
<gene>
    <name evidence="1" type="ORF">A176_007228</name>
</gene>
<dbReference type="PATRIC" id="fig|1297742.4.peg.7347"/>
<keyword evidence="2" id="KW-1185">Reference proteome</keyword>
<evidence type="ECO:0000313" key="1">
    <source>
        <dbReference type="EMBL" id="AKQ70316.1"/>
    </source>
</evidence>
<dbReference type="OrthoDB" id="5380718at2"/>
<proteinExistence type="predicted"/>